<organism evidence="2 3">
    <name type="scientific">Rhodopseudomonas palustris (strain HaA2)</name>
    <dbReference type="NCBI Taxonomy" id="316058"/>
    <lineage>
        <taxon>Bacteria</taxon>
        <taxon>Pseudomonadati</taxon>
        <taxon>Pseudomonadota</taxon>
        <taxon>Alphaproteobacteria</taxon>
        <taxon>Hyphomicrobiales</taxon>
        <taxon>Nitrobacteraceae</taxon>
        <taxon>Rhodopseudomonas</taxon>
    </lineage>
</organism>
<dbReference type="Proteomes" id="UP000008809">
    <property type="component" value="Chromosome"/>
</dbReference>
<dbReference type="HOGENOM" id="CLU_1668052_0_0_5"/>
<name>Q2IUV4_RHOP2</name>
<sequence>MGAGAVSQMTKEDDVNNDAPPAPARQGYTDRPKRYRLRTRRGWEIYLPPTGEPVPFAVEHRGEICLVHSVVSDAQYFAKYPEARYRFTVRIDNEAMDWTFVTRQGGTISGDRYDLFCRLQHDRHGTVEARLKRVLLRYATIETHMVRRDAPDLISALQ</sequence>
<evidence type="ECO:0000313" key="3">
    <source>
        <dbReference type="Proteomes" id="UP000008809"/>
    </source>
</evidence>
<evidence type="ECO:0000256" key="1">
    <source>
        <dbReference type="SAM" id="MobiDB-lite"/>
    </source>
</evidence>
<evidence type="ECO:0000313" key="2">
    <source>
        <dbReference type="EMBL" id="ABD08006.1"/>
    </source>
</evidence>
<protein>
    <submittedName>
        <fullName evidence="2">Uncharacterized protein</fullName>
    </submittedName>
</protein>
<dbReference type="STRING" id="316058.RPB_3310"/>
<dbReference type="KEGG" id="rpb:RPB_3310"/>
<dbReference type="AlphaFoldDB" id="Q2IUV4"/>
<dbReference type="EMBL" id="CP000250">
    <property type="protein sequence ID" value="ABD08006.1"/>
    <property type="molecule type" value="Genomic_DNA"/>
</dbReference>
<proteinExistence type="predicted"/>
<accession>Q2IUV4</accession>
<keyword evidence="3" id="KW-1185">Reference proteome</keyword>
<gene>
    <name evidence="2" type="ordered locus">RPB_3310</name>
</gene>
<reference evidence="2 3" key="1">
    <citation type="submission" date="2006-01" db="EMBL/GenBank/DDBJ databases">
        <title>Complete sequence of Rhodopseudomonas palustris HaA2.</title>
        <authorList>
            <consortium name="US DOE Joint Genome Institute"/>
            <person name="Copeland A."/>
            <person name="Lucas S."/>
            <person name="Lapidus A."/>
            <person name="Barry K."/>
            <person name="Detter J.C."/>
            <person name="Glavina T."/>
            <person name="Hammon N."/>
            <person name="Israni S."/>
            <person name="Pitluck S."/>
            <person name="Chain P."/>
            <person name="Malfatti S."/>
            <person name="Shin M."/>
            <person name="Vergez L."/>
            <person name="Schmutz J."/>
            <person name="Larimer F."/>
            <person name="Land M."/>
            <person name="Hauser L."/>
            <person name="Pelletier D.A."/>
            <person name="Kyrpides N."/>
            <person name="Anderson I."/>
            <person name="Oda Y."/>
            <person name="Harwood C.S."/>
            <person name="Richardson P."/>
        </authorList>
    </citation>
    <scope>NUCLEOTIDE SEQUENCE [LARGE SCALE GENOMIC DNA]</scope>
    <source>
        <strain evidence="2 3">HaA2</strain>
    </source>
</reference>
<feature type="region of interest" description="Disordered" evidence="1">
    <location>
        <begin position="1"/>
        <end position="31"/>
    </location>
</feature>